<keyword evidence="3" id="KW-1185">Reference proteome</keyword>
<dbReference type="AlphaFoldDB" id="F8E3J4"/>
<dbReference type="KEGG" id="crd:CRES_2167"/>
<dbReference type="HOGENOM" id="CLU_1132115_0_0_11"/>
<dbReference type="Proteomes" id="UP000000492">
    <property type="component" value="Chromosome"/>
</dbReference>
<organism evidence="2 3">
    <name type="scientific">Corynebacterium resistens (strain DSM 45100 / JCM 12819 / GTC 2026 / SICGH 158)</name>
    <dbReference type="NCBI Taxonomy" id="662755"/>
    <lineage>
        <taxon>Bacteria</taxon>
        <taxon>Bacillati</taxon>
        <taxon>Actinomycetota</taxon>
        <taxon>Actinomycetes</taxon>
        <taxon>Mycobacteriales</taxon>
        <taxon>Corynebacteriaceae</taxon>
        <taxon>Corynebacterium</taxon>
    </lineage>
</organism>
<dbReference type="SUPFAM" id="SSF143456">
    <property type="entry name" value="VC0467-like"/>
    <property type="match status" value="1"/>
</dbReference>
<dbReference type="EMBL" id="CP002857">
    <property type="protein sequence ID" value="AEI10520.1"/>
    <property type="molecule type" value="Genomic_DNA"/>
</dbReference>
<accession>F8E3J4</accession>
<name>F8E3J4_CORRG</name>
<feature type="region of interest" description="Disordered" evidence="1">
    <location>
        <begin position="1"/>
        <end position="23"/>
    </location>
</feature>
<sequence length="245" mass="26570">MVDGTGSSAADADGTRGKHPQRAADIRPGDVIYVSPQVVFDDLERVLTGEVLLVLSTDEDNVAGVYLDQMTTEAVANQLPALAQKLTKPKVFFLGGSDVPGAVVAVGQLSEDVELPVDAAGPQRETGQQLSEGAAEPVGETWEPVMICDGRALLIDAESRLAQVVIAEDGQLGVPVQNLRLFVGFTEIERSELDDWLAKGFVKFQRAAAEDVFGTKPGETWRQLMKRRPFPENLFSTWAEHPERN</sequence>
<evidence type="ECO:0000313" key="3">
    <source>
        <dbReference type="Proteomes" id="UP000000492"/>
    </source>
</evidence>
<evidence type="ECO:0000256" key="1">
    <source>
        <dbReference type="SAM" id="MobiDB-lite"/>
    </source>
</evidence>
<dbReference type="OrthoDB" id="9807486at2"/>
<evidence type="ECO:0000313" key="2">
    <source>
        <dbReference type="EMBL" id="AEI10520.1"/>
    </source>
</evidence>
<dbReference type="Gene3D" id="3.40.1740.10">
    <property type="entry name" value="VC0467-like"/>
    <property type="match status" value="1"/>
</dbReference>
<reference evidence="2 3" key="1">
    <citation type="journal article" date="2012" name="BMC Genomics">
        <title>Complete genome sequence, lifestyle, and multi-drug resistance of the human pathogen Corynebacterium resistens DSM 45100 isolated from blood samples of a leukemia patient.</title>
        <authorList>
            <person name="Schroder J."/>
            <person name="Maus I."/>
            <person name="Meyer K."/>
            <person name="Wordemann S."/>
            <person name="Blom J."/>
            <person name="Jaenicke S."/>
            <person name="Schneider J."/>
            <person name="Trost E."/>
            <person name="Tauch A."/>
        </authorList>
    </citation>
    <scope>NUCLEOTIDE SEQUENCE [LARGE SCALE GENOMIC DNA]</scope>
    <source>
        <strain evidence="3">DSM 45100 / JCM 12819 / CCUG 50093 / GTC 2026 / SICGH 158</strain>
    </source>
</reference>
<dbReference type="eggNOG" id="COG1678">
    <property type="taxonomic scope" value="Bacteria"/>
</dbReference>
<dbReference type="RefSeq" id="WP_013889498.1">
    <property type="nucleotide sequence ID" value="NC_015673.1"/>
</dbReference>
<gene>
    <name evidence="2" type="ordered locus">CRES_2167</name>
</gene>
<dbReference type="STRING" id="662755.CRES_2167"/>
<proteinExistence type="predicted"/>
<protein>
    <submittedName>
        <fullName evidence="2">Uncharacterized protein</fullName>
    </submittedName>
</protein>